<evidence type="ECO:0000256" key="1">
    <source>
        <dbReference type="SAM" id="MobiDB-lite"/>
    </source>
</evidence>
<dbReference type="EMBL" id="DS547093">
    <property type="protein sequence ID" value="EDR13012.1"/>
    <property type="molecule type" value="Genomic_DNA"/>
</dbReference>
<dbReference type="GeneID" id="6071465"/>
<feature type="compositionally biased region" description="Polar residues" evidence="1">
    <location>
        <begin position="188"/>
        <end position="197"/>
    </location>
</feature>
<name>B0CW64_LACBS</name>
<feature type="compositionally biased region" description="Polar residues" evidence="1">
    <location>
        <begin position="148"/>
        <end position="177"/>
    </location>
</feature>
<accession>B0CW64</accession>
<organism evidence="3">
    <name type="scientific">Laccaria bicolor (strain S238N-H82 / ATCC MYA-4686)</name>
    <name type="common">Bicoloured deceiver</name>
    <name type="synonym">Laccaria laccata var. bicolor</name>
    <dbReference type="NCBI Taxonomy" id="486041"/>
    <lineage>
        <taxon>Eukaryota</taxon>
        <taxon>Fungi</taxon>
        <taxon>Dikarya</taxon>
        <taxon>Basidiomycota</taxon>
        <taxon>Agaricomycotina</taxon>
        <taxon>Agaricomycetes</taxon>
        <taxon>Agaricomycetidae</taxon>
        <taxon>Agaricales</taxon>
        <taxon>Agaricineae</taxon>
        <taxon>Hydnangiaceae</taxon>
        <taxon>Laccaria</taxon>
    </lineage>
</organism>
<dbReference type="Proteomes" id="UP000001194">
    <property type="component" value="Unassembled WGS sequence"/>
</dbReference>
<feature type="region of interest" description="Disordered" evidence="1">
    <location>
        <begin position="132"/>
        <end position="203"/>
    </location>
</feature>
<proteinExistence type="predicted"/>
<dbReference type="HOGENOM" id="CLU_787700_0_0_1"/>
<dbReference type="RefSeq" id="XP_001875510.1">
    <property type="nucleotide sequence ID" value="XM_001875475.1"/>
</dbReference>
<evidence type="ECO:0000313" key="2">
    <source>
        <dbReference type="EMBL" id="EDR13012.1"/>
    </source>
</evidence>
<evidence type="ECO:0000313" key="3">
    <source>
        <dbReference type="Proteomes" id="UP000001194"/>
    </source>
</evidence>
<dbReference type="AlphaFoldDB" id="B0CW64"/>
<gene>
    <name evidence="2" type="ORF">LACBIDRAFT_322407</name>
</gene>
<keyword evidence="3" id="KW-1185">Reference proteome</keyword>
<dbReference type="InParanoid" id="B0CW64"/>
<protein>
    <submittedName>
        <fullName evidence="2">Predicted protein</fullName>
    </submittedName>
</protein>
<dbReference type="KEGG" id="lbc:LACBIDRAFT_322407"/>
<feature type="region of interest" description="Disordered" evidence="1">
    <location>
        <begin position="92"/>
        <end position="111"/>
    </location>
</feature>
<reference evidence="2 3" key="1">
    <citation type="journal article" date="2008" name="Nature">
        <title>The genome of Laccaria bicolor provides insights into mycorrhizal symbiosis.</title>
        <authorList>
            <person name="Martin F."/>
            <person name="Aerts A."/>
            <person name="Ahren D."/>
            <person name="Brun A."/>
            <person name="Danchin E.G.J."/>
            <person name="Duchaussoy F."/>
            <person name="Gibon J."/>
            <person name="Kohler A."/>
            <person name="Lindquist E."/>
            <person name="Pereda V."/>
            <person name="Salamov A."/>
            <person name="Shapiro H.J."/>
            <person name="Wuyts J."/>
            <person name="Blaudez D."/>
            <person name="Buee M."/>
            <person name="Brokstein P."/>
            <person name="Canbaeck B."/>
            <person name="Cohen D."/>
            <person name="Courty P.E."/>
            <person name="Coutinho P.M."/>
            <person name="Delaruelle C."/>
            <person name="Detter J.C."/>
            <person name="Deveau A."/>
            <person name="DiFazio S."/>
            <person name="Duplessis S."/>
            <person name="Fraissinet-Tachet L."/>
            <person name="Lucic E."/>
            <person name="Frey-Klett P."/>
            <person name="Fourrey C."/>
            <person name="Feussner I."/>
            <person name="Gay G."/>
            <person name="Grimwood J."/>
            <person name="Hoegger P.J."/>
            <person name="Jain P."/>
            <person name="Kilaru S."/>
            <person name="Labbe J."/>
            <person name="Lin Y.C."/>
            <person name="Legue V."/>
            <person name="Le Tacon F."/>
            <person name="Marmeisse R."/>
            <person name="Melayah D."/>
            <person name="Montanini B."/>
            <person name="Muratet M."/>
            <person name="Nehls U."/>
            <person name="Niculita-Hirzel H."/>
            <person name="Oudot-Le Secq M.P."/>
            <person name="Peter M."/>
            <person name="Quesneville H."/>
            <person name="Rajashekar B."/>
            <person name="Reich M."/>
            <person name="Rouhier N."/>
            <person name="Schmutz J."/>
            <person name="Yin T."/>
            <person name="Chalot M."/>
            <person name="Henrissat B."/>
            <person name="Kuees U."/>
            <person name="Lucas S."/>
            <person name="Van de Peer Y."/>
            <person name="Podila G.K."/>
            <person name="Polle A."/>
            <person name="Pukkila P.J."/>
            <person name="Richardson P.M."/>
            <person name="Rouze P."/>
            <person name="Sanders I.R."/>
            <person name="Stajich J.E."/>
            <person name="Tunlid A."/>
            <person name="Tuskan G."/>
            <person name="Grigoriev I.V."/>
        </authorList>
    </citation>
    <scope>NUCLEOTIDE SEQUENCE [LARGE SCALE GENOMIC DNA]</scope>
    <source>
        <strain evidence="3">S238N-H82 / ATCC MYA-4686</strain>
    </source>
</reference>
<sequence>MLSLHQLLHSKSIPHEEIRETIIAAFDAFRIKGQQYYIEKHSIDWDDPILFPPQLYPGLEVMTRPSALKSQHLGGSNMVPFTLSPQLLCSSTNNGHPAETRPVSTLLSDSRAKAVSTTSSLSSADTIHTHQERLIQPLPSHARKDDQSSSSRLTLDDQSSSSRLTLDQHSNTTSSTDVPKLTIRLPTSLPTTSTHNPSPLAPIPTINVIDSAVTPRGSDLHKCKQEKQGGVNAGMGGRDDEEDAYVPPAHKCKVIIFISVKPSPADELWCALCIKQEELHCDHRCTICQQKGISCVPPPIDSRWSTCDGYRENTSKKACSMQSYFKGQKLQHKALALTAWSNQAFAQGNATR</sequence>